<organism evidence="2 3">
    <name type="scientific">Alkalibacillus flavidus</name>
    <dbReference type="NCBI Taxonomy" id="546021"/>
    <lineage>
        <taxon>Bacteria</taxon>
        <taxon>Bacillati</taxon>
        <taxon>Bacillota</taxon>
        <taxon>Bacilli</taxon>
        <taxon>Bacillales</taxon>
        <taxon>Bacillaceae</taxon>
        <taxon>Alkalibacillus</taxon>
    </lineage>
</organism>
<dbReference type="RefSeq" id="WP_354220459.1">
    <property type="nucleotide sequence ID" value="NZ_JBEPMX010000009.1"/>
</dbReference>
<dbReference type="Proteomes" id="UP001549167">
    <property type="component" value="Unassembled WGS sequence"/>
</dbReference>
<protein>
    <submittedName>
        <fullName evidence="2">Metal-binding protein</fullName>
    </submittedName>
</protein>
<dbReference type="InterPro" id="IPR013087">
    <property type="entry name" value="Znf_C2H2_type"/>
</dbReference>
<dbReference type="Pfam" id="PF10955">
    <property type="entry name" value="Fin"/>
    <property type="match status" value="1"/>
</dbReference>
<sequence>MAHVVCRHCQKEIQHVADDESLHQWLRQETTESEFRDILRMDETGVLHIMLVCEECEEILAQNPNLFEHDYFIH</sequence>
<dbReference type="EMBL" id="JBEPMX010000009">
    <property type="protein sequence ID" value="MET3683759.1"/>
    <property type="molecule type" value="Genomic_DNA"/>
</dbReference>
<name>A0ABV2KW00_9BACI</name>
<evidence type="ECO:0000313" key="2">
    <source>
        <dbReference type="EMBL" id="MET3683759.1"/>
    </source>
</evidence>
<dbReference type="PROSITE" id="PS50157">
    <property type="entry name" value="ZINC_FINGER_C2H2_2"/>
    <property type="match status" value="1"/>
</dbReference>
<dbReference type="InterPro" id="IPR020115">
    <property type="entry name" value="Fin"/>
</dbReference>
<reference evidence="2 3" key="1">
    <citation type="submission" date="2024-06" db="EMBL/GenBank/DDBJ databases">
        <title>Genomic Encyclopedia of Type Strains, Phase IV (KMG-IV): sequencing the most valuable type-strain genomes for metagenomic binning, comparative biology and taxonomic classification.</title>
        <authorList>
            <person name="Goeker M."/>
        </authorList>
    </citation>
    <scope>NUCLEOTIDE SEQUENCE [LARGE SCALE GENOMIC DNA]</scope>
    <source>
        <strain evidence="2 3">DSM 23520</strain>
    </source>
</reference>
<feature type="domain" description="C2H2-type" evidence="1">
    <location>
        <begin position="51"/>
        <end position="74"/>
    </location>
</feature>
<evidence type="ECO:0000259" key="1">
    <source>
        <dbReference type="PROSITE" id="PS50157"/>
    </source>
</evidence>
<comment type="caution">
    <text evidence="2">The sequence shown here is derived from an EMBL/GenBank/DDBJ whole genome shotgun (WGS) entry which is preliminary data.</text>
</comment>
<keyword evidence="3" id="KW-1185">Reference proteome</keyword>
<gene>
    <name evidence="2" type="ORF">ABID56_001869</name>
</gene>
<proteinExistence type="predicted"/>
<evidence type="ECO:0000313" key="3">
    <source>
        <dbReference type="Proteomes" id="UP001549167"/>
    </source>
</evidence>
<dbReference type="PROSITE" id="PS00028">
    <property type="entry name" value="ZINC_FINGER_C2H2_1"/>
    <property type="match status" value="1"/>
</dbReference>
<accession>A0ABV2KW00</accession>